<protein>
    <submittedName>
        <fullName evidence="4">Winged helix family transcriptional regulator</fullName>
    </submittedName>
</protein>
<dbReference type="InterPro" id="IPR001867">
    <property type="entry name" value="OmpR/PhoB-type_DNA-bd"/>
</dbReference>
<accession>A0A399M4W3</accession>
<reference evidence="4 5" key="1">
    <citation type="submission" date="2018-08" db="EMBL/GenBank/DDBJ databases">
        <title>Draft genome sequence of the cyanotroph, Pseudomonas monteilii BCN3.</title>
        <authorList>
            <person name="Jones L.B."/>
            <person name="Kunz D.A."/>
        </authorList>
    </citation>
    <scope>NUCLEOTIDE SEQUENCE [LARGE SCALE GENOMIC DNA]</scope>
    <source>
        <strain evidence="4 5">BCN3</strain>
    </source>
</reference>
<name>A0A399M4W3_9PSED</name>
<gene>
    <name evidence="4" type="ORF">D0894_15415</name>
</gene>
<feature type="domain" description="OmpR/PhoB-type" evidence="3">
    <location>
        <begin position="8"/>
        <end position="106"/>
    </location>
</feature>
<evidence type="ECO:0000259" key="3">
    <source>
        <dbReference type="PROSITE" id="PS51755"/>
    </source>
</evidence>
<dbReference type="InterPro" id="IPR036388">
    <property type="entry name" value="WH-like_DNA-bd_sf"/>
</dbReference>
<dbReference type="GO" id="GO:0006355">
    <property type="term" value="P:regulation of DNA-templated transcription"/>
    <property type="evidence" value="ECO:0007669"/>
    <property type="project" value="InterPro"/>
</dbReference>
<sequence>MDRENAVAAELMFGDVGLMTARQEIVCGESKVRVKGTAFRLLLLLITNANDVVSRQRIFASVWGCNFDPGTKRLEVQLHYLRNVLRALDCSIRIRTYRGKGLRVYALR</sequence>
<dbReference type="GO" id="GO:0000160">
    <property type="term" value="P:phosphorelay signal transduction system"/>
    <property type="evidence" value="ECO:0007669"/>
    <property type="project" value="InterPro"/>
</dbReference>
<feature type="DNA-binding region" description="OmpR/PhoB-type" evidence="2">
    <location>
        <begin position="8"/>
        <end position="106"/>
    </location>
</feature>
<dbReference type="RefSeq" id="WP_119370431.1">
    <property type="nucleotide sequence ID" value="NZ_QWLL01000033.1"/>
</dbReference>
<keyword evidence="1 2" id="KW-0238">DNA-binding</keyword>
<comment type="caution">
    <text evidence="4">The sequence shown here is derived from an EMBL/GenBank/DDBJ whole genome shotgun (WGS) entry which is preliminary data.</text>
</comment>
<dbReference type="AlphaFoldDB" id="A0A399M4W3"/>
<dbReference type="GO" id="GO:0003677">
    <property type="term" value="F:DNA binding"/>
    <property type="evidence" value="ECO:0007669"/>
    <property type="project" value="UniProtKB-UniRule"/>
</dbReference>
<dbReference type="EMBL" id="QWLL01000033">
    <property type="protein sequence ID" value="RII76822.1"/>
    <property type="molecule type" value="Genomic_DNA"/>
</dbReference>
<evidence type="ECO:0000313" key="4">
    <source>
        <dbReference type="EMBL" id="RII76822.1"/>
    </source>
</evidence>
<evidence type="ECO:0000256" key="1">
    <source>
        <dbReference type="ARBA" id="ARBA00023125"/>
    </source>
</evidence>
<dbReference type="PROSITE" id="PS51755">
    <property type="entry name" value="OMPR_PHOB"/>
    <property type="match status" value="1"/>
</dbReference>
<dbReference type="CDD" id="cd00383">
    <property type="entry name" value="trans_reg_C"/>
    <property type="match status" value="1"/>
</dbReference>
<dbReference type="Pfam" id="PF00486">
    <property type="entry name" value="Trans_reg_C"/>
    <property type="match status" value="1"/>
</dbReference>
<evidence type="ECO:0000313" key="5">
    <source>
        <dbReference type="Proteomes" id="UP000265875"/>
    </source>
</evidence>
<proteinExistence type="predicted"/>
<dbReference type="SUPFAM" id="SSF46894">
    <property type="entry name" value="C-terminal effector domain of the bipartite response regulators"/>
    <property type="match status" value="1"/>
</dbReference>
<evidence type="ECO:0000256" key="2">
    <source>
        <dbReference type="PROSITE-ProRule" id="PRU01091"/>
    </source>
</evidence>
<dbReference type="Proteomes" id="UP000265875">
    <property type="component" value="Unassembled WGS sequence"/>
</dbReference>
<organism evidence="4 5">
    <name type="scientific">Pseudomonas monteilii</name>
    <dbReference type="NCBI Taxonomy" id="76759"/>
    <lineage>
        <taxon>Bacteria</taxon>
        <taxon>Pseudomonadati</taxon>
        <taxon>Pseudomonadota</taxon>
        <taxon>Gammaproteobacteria</taxon>
        <taxon>Pseudomonadales</taxon>
        <taxon>Pseudomonadaceae</taxon>
        <taxon>Pseudomonas</taxon>
    </lineage>
</organism>
<dbReference type="SMART" id="SM00862">
    <property type="entry name" value="Trans_reg_C"/>
    <property type="match status" value="1"/>
</dbReference>
<dbReference type="Gene3D" id="1.10.10.10">
    <property type="entry name" value="Winged helix-like DNA-binding domain superfamily/Winged helix DNA-binding domain"/>
    <property type="match status" value="1"/>
</dbReference>
<dbReference type="InterPro" id="IPR016032">
    <property type="entry name" value="Sig_transdc_resp-reg_C-effctor"/>
</dbReference>